<organism evidence="2 3">
    <name type="scientific">Streptomyces dioscori</name>
    <dbReference type="NCBI Taxonomy" id="2109333"/>
    <lineage>
        <taxon>Bacteria</taxon>
        <taxon>Bacillati</taxon>
        <taxon>Actinomycetota</taxon>
        <taxon>Actinomycetes</taxon>
        <taxon>Kitasatosporales</taxon>
        <taxon>Streptomycetaceae</taxon>
        <taxon>Streptomyces</taxon>
        <taxon>Streptomyces aurantiacus group</taxon>
    </lineage>
</organism>
<protein>
    <submittedName>
        <fullName evidence="2">Uncharacterized protein</fullName>
    </submittedName>
</protein>
<feature type="region of interest" description="Disordered" evidence="1">
    <location>
        <begin position="1"/>
        <end position="28"/>
    </location>
</feature>
<accession>A0A2P8QF11</accession>
<dbReference type="RefSeq" id="WP_107014599.1">
    <property type="nucleotide sequence ID" value="NZ_KZ679038.1"/>
</dbReference>
<comment type="caution">
    <text evidence="2">The sequence shown here is derived from an EMBL/GenBank/DDBJ whole genome shotgun (WGS) entry which is preliminary data.</text>
</comment>
<gene>
    <name evidence="2" type="ORF">C6Y14_01610</name>
</gene>
<keyword evidence="3" id="KW-1185">Reference proteome</keyword>
<dbReference type="EMBL" id="PYBJ01000001">
    <property type="protein sequence ID" value="PSM44843.1"/>
    <property type="molecule type" value="Genomic_DNA"/>
</dbReference>
<proteinExistence type="predicted"/>
<reference evidence="2 3" key="1">
    <citation type="submission" date="2018-03" db="EMBL/GenBank/DDBJ databases">
        <title>Streptomyces dioscori sp. nov., a novel endophytic actinobacterium isolated from bulbil of Dioscorea bulbifera L.</title>
        <authorList>
            <person name="Zhikuan W."/>
        </authorList>
    </citation>
    <scope>NUCLEOTIDE SEQUENCE [LARGE SCALE GENOMIC DNA]</scope>
    <source>
        <strain evidence="2 3">A217</strain>
    </source>
</reference>
<feature type="compositionally biased region" description="Basic and acidic residues" evidence="1">
    <location>
        <begin position="13"/>
        <end position="22"/>
    </location>
</feature>
<evidence type="ECO:0000313" key="3">
    <source>
        <dbReference type="Proteomes" id="UP000240429"/>
    </source>
</evidence>
<evidence type="ECO:0000256" key="1">
    <source>
        <dbReference type="SAM" id="MobiDB-lite"/>
    </source>
</evidence>
<feature type="region of interest" description="Disordered" evidence="1">
    <location>
        <begin position="67"/>
        <end position="91"/>
    </location>
</feature>
<dbReference type="AlphaFoldDB" id="A0A2P8QF11"/>
<dbReference type="Proteomes" id="UP000240429">
    <property type="component" value="Unassembled WGS sequence"/>
</dbReference>
<name>A0A2P8QF11_9ACTN</name>
<dbReference type="OrthoDB" id="3872412at2"/>
<evidence type="ECO:0000313" key="2">
    <source>
        <dbReference type="EMBL" id="PSM44843.1"/>
    </source>
</evidence>
<sequence length="91" mass="9809">MNGDEQLLRGRIYGHDHDDPDPGPRPGRSYAVLVGGPLDGLLLDVTDWTPDQIAEGAALSTELGRFGPGGRALYDPRPTDPNHFDWSGDSP</sequence>